<evidence type="ECO:0000313" key="2">
    <source>
        <dbReference type="EMBL" id="AAW66728.1"/>
    </source>
</evidence>
<dbReference type="Pfam" id="PF07234">
    <property type="entry name" value="Babuvirus_MP"/>
    <property type="match status" value="1"/>
</dbReference>
<keyword evidence="1" id="KW-1133">Transmembrane helix</keyword>
<feature type="transmembrane region" description="Helical" evidence="1">
    <location>
        <begin position="14"/>
        <end position="36"/>
    </location>
</feature>
<protein>
    <submittedName>
        <fullName evidence="2">Putative movement protein</fullName>
    </submittedName>
</protein>
<keyword evidence="1" id="KW-0812">Transmembrane</keyword>
<feature type="non-terminal residue" evidence="2">
    <location>
        <position position="137"/>
    </location>
</feature>
<accession>Q5G5J1</accession>
<dbReference type="EMBL" id="AY845635">
    <property type="protein sequence ID" value="AAW66728.1"/>
    <property type="molecule type" value="Genomic_DNA"/>
</dbReference>
<organismHost>
    <name type="scientific">Musa</name>
    <dbReference type="NCBI Taxonomy" id="4640"/>
</organismHost>
<sequence length="137" mass="16070">MALTTERVKLSFEWFLFFGAIFIAITILYILLVLLFEVPKYIKQLVRYLVEYLTRRRVWMQRTQLSEATGDVEFGRGIVEDRRDQQPGLVHYPPRAIPPQQAKGLIKEDAFSSNQSFKKRGNGIKGERTKGKRWTYV</sequence>
<dbReference type="InterPro" id="IPR009871">
    <property type="entry name" value="MP"/>
</dbReference>
<keyword evidence="1" id="KW-0472">Membrane</keyword>
<organism evidence="2">
    <name type="scientific">Banana bunchy top virus</name>
    <name type="common">BBTV</name>
    <dbReference type="NCBI Taxonomy" id="12585"/>
    <lineage>
        <taxon>Viruses</taxon>
        <taxon>Monodnaviria</taxon>
        <taxon>Shotokuvirae</taxon>
        <taxon>Cressdnaviricota</taxon>
        <taxon>Arfiviricetes</taxon>
        <taxon>Mulpavirales</taxon>
        <taxon>Nanoviridae</taxon>
        <taxon>Babuvirus</taxon>
        <taxon>Babuvirus musae</taxon>
    </lineage>
</organism>
<reference evidence="2" key="1">
    <citation type="submission" date="2004-12" db="EMBL/GenBank/DDBJ databases">
        <title>Cloning and sequencing of putative movement protein (MP) gene of banana bunchy top virus from India.</title>
        <authorList>
            <person name="Harish S."/>
            <person name="Samiyappan R."/>
            <person name="Kavino M."/>
            <person name="Venkatesan S."/>
            <person name="Saravanakumar D."/>
            <person name="Kumar N."/>
            <person name="Balasubramanian P."/>
        </authorList>
    </citation>
    <scope>NUCLEOTIDE SEQUENCE</scope>
</reference>
<proteinExistence type="predicted"/>
<gene>
    <name evidence="2" type="primary">MP</name>
</gene>
<evidence type="ECO:0000256" key="1">
    <source>
        <dbReference type="SAM" id="Phobius"/>
    </source>
</evidence>
<name>Q5G5J1_BBTV</name>